<feature type="domain" description="FH2" evidence="2">
    <location>
        <begin position="1"/>
        <end position="85"/>
    </location>
</feature>
<evidence type="ECO:0000313" key="3">
    <source>
        <dbReference type="Proteomes" id="UP000694941"/>
    </source>
</evidence>
<evidence type="ECO:0000256" key="1">
    <source>
        <dbReference type="SAM" id="MobiDB-lite"/>
    </source>
</evidence>
<dbReference type="InterPro" id="IPR015425">
    <property type="entry name" value="FH2_Formin"/>
</dbReference>
<dbReference type="SUPFAM" id="SSF101447">
    <property type="entry name" value="Formin homology 2 domain (FH2 domain)"/>
    <property type="match status" value="1"/>
</dbReference>
<feature type="region of interest" description="Disordered" evidence="1">
    <location>
        <begin position="106"/>
        <end position="136"/>
    </location>
</feature>
<protein>
    <submittedName>
        <fullName evidence="4">FH1/FH2 domain-containing protein 3-like</fullName>
    </submittedName>
</protein>
<dbReference type="PANTHER" id="PTHR45920">
    <property type="entry name" value="FORMIN HOMOLOGY 2 DOMAIN CONTAINING, ISOFORM I"/>
    <property type="match status" value="1"/>
</dbReference>
<dbReference type="RefSeq" id="XP_013793873.1">
    <property type="nucleotide sequence ID" value="XM_013938419.1"/>
</dbReference>
<dbReference type="Proteomes" id="UP000694941">
    <property type="component" value="Unplaced"/>
</dbReference>
<name>A0ABM1C4A3_LIMPO</name>
<dbReference type="PANTHER" id="PTHR45920:SF4">
    <property type="entry name" value="FORMIN HOMOLOGY 2 DOMAIN CONTAINING, ISOFORM I"/>
    <property type="match status" value="1"/>
</dbReference>
<dbReference type="GeneID" id="106477900"/>
<accession>A0ABM1C4A3</accession>
<gene>
    <name evidence="4" type="primary">LOC106477900</name>
</gene>
<organism evidence="3 4">
    <name type="scientific">Limulus polyphemus</name>
    <name type="common">Atlantic horseshoe crab</name>
    <dbReference type="NCBI Taxonomy" id="6850"/>
    <lineage>
        <taxon>Eukaryota</taxon>
        <taxon>Metazoa</taxon>
        <taxon>Ecdysozoa</taxon>
        <taxon>Arthropoda</taxon>
        <taxon>Chelicerata</taxon>
        <taxon>Merostomata</taxon>
        <taxon>Xiphosura</taxon>
        <taxon>Limulidae</taxon>
        <taxon>Limulus</taxon>
    </lineage>
</organism>
<proteinExistence type="predicted"/>
<dbReference type="InterPro" id="IPR042201">
    <property type="entry name" value="FH2_Formin_sf"/>
</dbReference>
<evidence type="ECO:0000259" key="2">
    <source>
        <dbReference type="PROSITE" id="PS51444"/>
    </source>
</evidence>
<sequence length="136" mass="16019">MSEFLRDCAERITVLGTIQRRVMNRFHRLMVYLGCPTHVIQDTKVQNFCKTISEFALEYRTTRERVLQQIEKKVNHRERNKTRGKMITDMEKFKTKEQQADHELRQLLGNGKNNEVQKLQKKGTIPGARGRPKGHP</sequence>
<dbReference type="Gene3D" id="1.20.58.2220">
    <property type="entry name" value="Formin, FH2 domain"/>
    <property type="match status" value="1"/>
</dbReference>
<dbReference type="PROSITE" id="PS51444">
    <property type="entry name" value="FH2"/>
    <property type="match status" value="1"/>
</dbReference>
<evidence type="ECO:0000313" key="4">
    <source>
        <dbReference type="RefSeq" id="XP_013793873.1"/>
    </source>
</evidence>
<feature type="non-terminal residue" evidence="4">
    <location>
        <position position="136"/>
    </location>
</feature>
<reference evidence="4" key="1">
    <citation type="submission" date="2025-08" db="UniProtKB">
        <authorList>
            <consortium name="RefSeq"/>
        </authorList>
    </citation>
    <scope>IDENTIFICATION</scope>
    <source>
        <tissue evidence="4">Muscle</tissue>
    </source>
</reference>
<keyword evidence="3" id="KW-1185">Reference proteome</keyword>